<dbReference type="Pfam" id="PF00593">
    <property type="entry name" value="TonB_dep_Rec_b-barrel"/>
    <property type="match status" value="1"/>
</dbReference>
<accession>F2BGM9</accession>
<dbReference type="RefSeq" id="WP_007343890.1">
    <property type="nucleotide sequence ID" value="NZ_GL878494.1"/>
</dbReference>
<dbReference type="PANTHER" id="PTHR32552">
    <property type="entry name" value="FERRICHROME IRON RECEPTOR-RELATED"/>
    <property type="match status" value="1"/>
</dbReference>
<evidence type="ECO:0000256" key="4">
    <source>
        <dbReference type="ARBA" id="ARBA00022692"/>
    </source>
</evidence>
<evidence type="ECO:0000256" key="1">
    <source>
        <dbReference type="ARBA" id="ARBA00004571"/>
    </source>
</evidence>
<evidence type="ECO:0000313" key="10">
    <source>
        <dbReference type="Proteomes" id="UP000004105"/>
    </source>
</evidence>
<name>F2BGM9_9NEIS</name>
<comment type="subcellular location">
    <subcellularLocation>
        <location evidence="1">Cell outer membrane</location>
        <topology evidence="1">Multi-pass membrane protein</topology>
    </subcellularLocation>
</comment>
<feature type="domain" description="TonB-dependent receptor-like beta-barrel" evidence="8">
    <location>
        <begin position="101"/>
        <end position="264"/>
    </location>
</feature>
<evidence type="ECO:0000256" key="6">
    <source>
        <dbReference type="ARBA" id="ARBA00023136"/>
    </source>
</evidence>
<comment type="caution">
    <text evidence="9">The sequence shown here is derived from an EMBL/GenBank/DDBJ whole genome shotgun (WGS) entry which is preliminary data.</text>
</comment>
<organism evidence="9 10">
    <name type="scientific">Neisseria bacilliformis ATCC BAA-1200</name>
    <dbReference type="NCBI Taxonomy" id="888742"/>
    <lineage>
        <taxon>Bacteria</taxon>
        <taxon>Pseudomonadati</taxon>
        <taxon>Pseudomonadota</taxon>
        <taxon>Betaproteobacteria</taxon>
        <taxon>Neisseriales</taxon>
        <taxon>Neisseriaceae</taxon>
        <taxon>Neisseria</taxon>
    </lineage>
</organism>
<evidence type="ECO:0000256" key="2">
    <source>
        <dbReference type="ARBA" id="ARBA00022448"/>
    </source>
</evidence>
<dbReference type="EMBL" id="AFAY01000055">
    <property type="protein sequence ID" value="EGF06502.1"/>
    <property type="molecule type" value="Genomic_DNA"/>
</dbReference>
<dbReference type="OrthoDB" id="9790771at2"/>
<dbReference type="InterPro" id="IPR039426">
    <property type="entry name" value="TonB-dep_rcpt-like"/>
</dbReference>
<sequence>MDIFLDGKFKLFHQEQQIIAGISGERSTVRGLYYPEKSALPDLDIDNIRPEAIAWNGRPYVNHNYLVRAMPLDYWNNGDFPMMAWPKLAYVALVGPEDTISGGIKSTVRQFGPYFALKLKPHKRITAVLGGRWLNWKIRGGKEWFDPTKRPYRKREDFQNSDVNDIYELDIGTHSLRKFVPYGGLIVDITPSLTAYASYTGIVKLQDALQDGYGGYRKDGGEPPPITGNSKEVGLKGGLWNDRLNFSLAYFTMTQKGYPSFEAEWIDEAKLGYDFGRGYKNSGYYINIAGKITPKWLVNAGFTKLKMGRPFEDQPASANDMGADLNLDCGCATHPTLAERPSENAAGSLGCKPNIGGLLGYRGLDPIYLG</sequence>
<reference evidence="9 10" key="1">
    <citation type="submission" date="2011-02" db="EMBL/GenBank/DDBJ databases">
        <authorList>
            <person name="Muzny D."/>
            <person name="Qin X."/>
            <person name="Deng J."/>
            <person name="Jiang H."/>
            <person name="Liu Y."/>
            <person name="Qu J."/>
            <person name="Song X.-Z."/>
            <person name="Zhang L."/>
            <person name="Thornton R."/>
            <person name="Coyle M."/>
            <person name="Francisco L."/>
            <person name="Jackson L."/>
            <person name="Javaid M."/>
            <person name="Korchina V."/>
            <person name="Kovar C."/>
            <person name="Mata R."/>
            <person name="Mathew T."/>
            <person name="Ngo R."/>
            <person name="Nguyen L."/>
            <person name="Nguyen N."/>
            <person name="Okwuonu G."/>
            <person name="Ongeri F."/>
            <person name="Pham C."/>
            <person name="Simmons D."/>
            <person name="Wilczek-Boney K."/>
            <person name="Hale W."/>
            <person name="Jakkamsetti A."/>
            <person name="Pham P."/>
            <person name="Ruth R."/>
            <person name="San Lucas F."/>
            <person name="Warren J."/>
            <person name="Zhang J."/>
            <person name="Zhao Z."/>
            <person name="Zhou C."/>
            <person name="Zhu D."/>
            <person name="Lee S."/>
            <person name="Bess C."/>
            <person name="Blankenburg K."/>
            <person name="Forbes L."/>
            <person name="Fu Q."/>
            <person name="Gubbala S."/>
            <person name="Hirani K."/>
            <person name="Jayaseelan J.C."/>
            <person name="Lara F."/>
            <person name="Munidasa M."/>
            <person name="Palculict T."/>
            <person name="Patil S."/>
            <person name="Pu L.-L."/>
            <person name="Saada N."/>
            <person name="Tang L."/>
            <person name="Weissenberger G."/>
            <person name="Zhu Y."/>
            <person name="Hemphill L."/>
            <person name="Shang Y."/>
            <person name="Youmans B."/>
            <person name="Ayvaz T."/>
            <person name="Ross M."/>
            <person name="Santibanez J."/>
            <person name="Aqrawi P."/>
            <person name="Gross S."/>
            <person name="Joshi V."/>
            <person name="Fowler G."/>
            <person name="Nazareth L."/>
            <person name="Reid J."/>
            <person name="Worley K."/>
            <person name="Petrosino J."/>
            <person name="Highlander S."/>
            <person name="Gibbs R."/>
        </authorList>
    </citation>
    <scope>NUCLEOTIDE SEQUENCE [LARGE SCALE GENOMIC DNA]</scope>
    <source>
        <strain evidence="9 10">ATCC BAA-1200</strain>
    </source>
</reference>
<proteinExistence type="predicted"/>
<dbReference type="GO" id="GO:0009279">
    <property type="term" value="C:cell outer membrane"/>
    <property type="evidence" value="ECO:0007669"/>
    <property type="project" value="UniProtKB-SubCell"/>
</dbReference>
<keyword evidence="2" id="KW-0813">Transport</keyword>
<dbReference type="PANTHER" id="PTHR32552:SF74">
    <property type="entry name" value="HYDROXAMATE SIDEROPHORE RECEPTOR FHUE"/>
    <property type="match status" value="1"/>
</dbReference>
<evidence type="ECO:0000259" key="8">
    <source>
        <dbReference type="Pfam" id="PF00593"/>
    </source>
</evidence>
<keyword evidence="5" id="KW-0798">TonB box</keyword>
<evidence type="ECO:0000313" key="9">
    <source>
        <dbReference type="EMBL" id="EGF06502.1"/>
    </source>
</evidence>
<protein>
    <submittedName>
        <fullName evidence="9">TonB-dependent siderophore receptor family protein FhuE</fullName>
    </submittedName>
</protein>
<dbReference type="GO" id="GO:0015344">
    <property type="term" value="F:siderophore uptake transmembrane transporter activity"/>
    <property type="evidence" value="ECO:0007669"/>
    <property type="project" value="TreeGrafter"/>
</dbReference>
<dbReference type="AlphaFoldDB" id="F2BGM9"/>
<keyword evidence="10" id="KW-1185">Reference proteome</keyword>
<keyword evidence="4" id="KW-0812">Transmembrane</keyword>
<dbReference type="InterPro" id="IPR000531">
    <property type="entry name" value="Beta-barrel_TonB"/>
</dbReference>
<keyword evidence="9" id="KW-0675">Receptor</keyword>
<dbReference type="Proteomes" id="UP000004105">
    <property type="component" value="Unassembled WGS sequence"/>
</dbReference>
<dbReference type="Gene3D" id="2.40.170.20">
    <property type="entry name" value="TonB-dependent receptor, beta-barrel domain"/>
    <property type="match status" value="1"/>
</dbReference>
<keyword evidence="7" id="KW-0998">Cell outer membrane</keyword>
<gene>
    <name evidence="9" type="primary">fhuE2</name>
    <name evidence="9" type="ORF">HMPREF9123_2886</name>
</gene>
<evidence type="ECO:0000256" key="7">
    <source>
        <dbReference type="ARBA" id="ARBA00023237"/>
    </source>
</evidence>
<keyword evidence="3" id="KW-1134">Transmembrane beta strand</keyword>
<dbReference type="SUPFAM" id="SSF56935">
    <property type="entry name" value="Porins"/>
    <property type="match status" value="1"/>
</dbReference>
<keyword evidence="6" id="KW-0472">Membrane</keyword>
<evidence type="ECO:0000256" key="5">
    <source>
        <dbReference type="ARBA" id="ARBA00023077"/>
    </source>
</evidence>
<dbReference type="InterPro" id="IPR036942">
    <property type="entry name" value="Beta-barrel_TonB_sf"/>
</dbReference>
<dbReference type="HOGENOM" id="CLU_747689_0_0_4"/>
<evidence type="ECO:0000256" key="3">
    <source>
        <dbReference type="ARBA" id="ARBA00022452"/>
    </source>
</evidence>